<dbReference type="RefSeq" id="WP_205378620.1">
    <property type="nucleotide sequence ID" value="NZ_JAFEJA010000003.1"/>
</dbReference>
<dbReference type="Proteomes" id="UP000664109">
    <property type="component" value="Unassembled WGS sequence"/>
</dbReference>
<name>A0ABS2V3L1_9ACTN</name>
<organism evidence="2 3">
    <name type="scientific">Streptomyces zhihengii</name>
    <dbReference type="NCBI Taxonomy" id="1818004"/>
    <lineage>
        <taxon>Bacteria</taxon>
        <taxon>Bacillati</taxon>
        <taxon>Actinomycetota</taxon>
        <taxon>Actinomycetes</taxon>
        <taxon>Kitasatosporales</taxon>
        <taxon>Streptomycetaceae</taxon>
        <taxon>Streptomyces</taxon>
    </lineage>
</organism>
<accession>A0ABS2V3L1</accession>
<reference evidence="2 3" key="1">
    <citation type="journal article" date="2016" name="Arch. Microbiol.">
        <title>Streptomyces zhihengii sp. nov., isolated from rhizospheric soil of Psammosilene tunicoides.</title>
        <authorList>
            <person name="Huang M.J."/>
            <person name="Fei J.J."/>
            <person name="Salam N."/>
            <person name="Kim C.J."/>
            <person name="Hozzein W.N."/>
            <person name="Xiao M."/>
            <person name="Huang H.Q."/>
            <person name="Li W.J."/>
        </authorList>
    </citation>
    <scope>NUCLEOTIDE SEQUENCE [LARGE SCALE GENOMIC DNA]</scope>
    <source>
        <strain evidence="2 3">YIM T102</strain>
    </source>
</reference>
<feature type="region of interest" description="Disordered" evidence="1">
    <location>
        <begin position="81"/>
        <end position="102"/>
    </location>
</feature>
<proteinExistence type="predicted"/>
<sequence length="102" mass="11202">MATTSTTGTGTGTTGTTGSGTDPLWQNLADDLNALITAGRFPHFHDLYGTRNDWQHQPYASTAAHAHAPWVVFDLSTRQFTVSSRERTLSGEHSASTRRKRR</sequence>
<protein>
    <submittedName>
        <fullName evidence="2">Uncharacterized protein</fullName>
    </submittedName>
</protein>
<feature type="region of interest" description="Disordered" evidence="1">
    <location>
        <begin position="1"/>
        <end position="24"/>
    </location>
</feature>
<keyword evidence="3" id="KW-1185">Reference proteome</keyword>
<gene>
    <name evidence="2" type="ORF">JE024_38370</name>
</gene>
<comment type="caution">
    <text evidence="2">The sequence shown here is derived from an EMBL/GenBank/DDBJ whole genome shotgun (WGS) entry which is preliminary data.</text>
</comment>
<keyword evidence="2" id="KW-0614">Plasmid</keyword>
<evidence type="ECO:0000313" key="2">
    <source>
        <dbReference type="EMBL" id="MBM9624425.1"/>
    </source>
</evidence>
<geneLocation type="plasmid" evidence="2">
    <name>unnamed1</name>
</geneLocation>
<evidence type="ECO:0000313" key="3">
    <source>
        <dbReference type="Proteomes" id="UP000664109"/>
    </source>
</evidence>
<feature type="compositionally biased region" description="Gly residues" evidence="1">
    <location>
        <begin position="9"/>
        <end position="18"/>
    </location>
</feature>
<evidence type="ECO:0000256" key="1">
    <source>
        <dbReference type="SAM" id="MobiDB-lite"/>
    </source>
</evidence>
<dbReference type="EMBL" id="JAFEJA010000003">
    <property type="protein sequence ID" value="MBM9624425.1"/>
    <property type="molecule type" value="Genomic_DNA"/>
</dbReference>